<keyword evidence="2" id="KW-1185">Reference proteome</keyword>
<accession>A0A2C5XYT5</accession>
<name>A0A2C5XYT5_9HYPO</name>
<evidence type="ECO:0000313" key="2">
    <source>
        <dbReference type="Proteomes" id="UP000226192"/>
    </source>
</evidence>
<comment type="caution">
    <text evidence="1">The sequence shown here is derived from an EMBL/GenBank/DDBJ whole genome shotgun (WGS) entry which is preliminary data.</text>
</comment>
<dbReference type="Proteomes" id="UP000226192">
    <property type="component" value="Unassembled WGS sequence"/>
</dbReference>
<organism evidence="1 2">
    <name type="scientific">Ophiocordyceps australis</name>
    <dbReference type="NCBI Taxonomy" id="1399860"/>
    <lineage>
        <taxon>Eukaryota</taxon>
        <taxon>Fungi</taxon>
        <taxon>Dikarya</taxon>
        <taxon>Ascomycota</taxon>
        <taxon>Pezizomycotina</taxon>
        <taxon>Sordariomycetes</taxon>
        <taxon>Hypocreomycetidae</taxon>
        <taxon>Hypocreales</taxon>
        <taxon>Ophiocordycipitaceae</taxon>
        <taxon>Ophiocordyceps</taxon>
    </lineage>
</organism>
<evidence type="ECO:0000313" key="1">
    <source>
        <dbReference type="EMBL" id="PHH60586.1"/>
    </source>
</evidence>
<sequence length="88" mass="10080">MVDWRAGLLFAFSISVPNYDELGQLRRSTGVLSMVAVSSASHEIWTIVEYTGRLSPKAKFSARAWSSLAQWPLLIWFQRSCCCFQQYK</sequence>
<dbReference type="EMBL" id="NJET01000139">
    <property type="protein sequence ID" value="PHH60586.1"/>
    <property type="molecule type" value="Genomic_DNA"/>
</dbReference>
<gene>
    <name evidence="1" type="ORF">CDD81_1442</name>
</gene>
<reference evidence="1 2" key="1">
    <citation type="submission" date="2017-06" db="EMBL/GenBank/DDBJ databases">
        <title>Ant-infecting Ophiocordyceps genomes reveal a high diversity of potential behavioral manipulation genes and a possible major role for enterotoxins.</title>
        <authorList>
            <person name="De Bekker C."/>
            <person name="Evans H.C."/>
            <person name="Brachmann A."/>
            <person name="Hughes D.P."/>
        </authorList>
    </citation>
    <scope>NUCLEOTIDE SEQUENCE [LARGE SCALE GENOMIC DNA]</scope>
    <source>
        <strain evidence="1 2">Map64</strain>
    </source>
</reference>
<proteinExistence type="predicted"/>
<dbReference type="AlphaFoldDB" id="A0A2C5XYT5"/>
<protein>
    <submittedName>
        <fullName evidence="1">Uncharacterized protein</fullName>
    </submittedName>
</protein>